<protein>
    <submittedName>
        <fullName evidence="2">Uncharacterized protein</fullName>
    </submittedName>
</protein>
<proteinExistence type="predicted"/>
<dbReference type="AlphaFoldDB" id="A0A915B7C6"/>
<reference evidence="2" key="1">
    <citation type="submission" date="2022-11" db="UniProtKB">
        <authorList>
            <consortium name="WormBaseParasite"/>
        </authorList>
    </citation>
    <scope>IDENTIFICATION</scope>
</reference>
<accession>A0A915B7C6</accession>
<evidence type="ECO:0000313" key="2">
    <source>
        <dbReference type="WBParaSite" id="PgR027_g114_t03"/>
    </source>
</evidence>
<name>A0A915B7C6_PARUN</name>
<organism evidence="1 2">
    <name type="scientific">Parascaris univalens</name>
    <name type="common">Nematode worm</name>
    <dbReference type="NCBI Taxonomy" id="6257"/>
    <lineage>
        <taxon>Eukaryota</taxon>
        <taxon>Metazoa</taxon>
        <taxon>Ecdysozoa</taxon>
        <taxon>Nematoda</taxon>
        <taxon>Chromadorea</taxon>
        <taxon>Rhabditida</taxon>
        <taxon>Spirurina</taxon>
        <taxon>Ascaridomorpha</taxon>
        <taxon>Ascaridoidea</taxon>
        <taxon>Ascarididae</taxon>
        <taxon>Parascaris</taxon>
    </lineage>
</organism>
<evidence type="ECO:0000313" key="1">
    <source>
        <dbReference type="Proteomes" id="UP000887569"/>
    </source>
</evidence>
<sequence>MNCCDRSNKETNKYICRSCISSRFYVYTHNDKLLRALSSVFLSL</sequence>
<keyword evidence="1" id="KW-1185">Reference proteome</keyword>
<dbReference type="Proteomes" id="UP000887569">
    <property type="component" value="Unplaced"/>
</dbReference>
<dbReference type="WBParaSite" id="PgR027_g114_t03">
    <property type="protein sequence ID" value="PgR027_g114_t03"/>
    <property type="gene ID" value="PgR027_g114"/>
</dbReference>